<evidence type="ECO:0000313" key="2">
    <source>
        <dbReference type="Proteomes" id="UP000824533"/>
    </source>
</evidence>
<gene>
    <name evidence="1" type="ORF">K1T71_008320</name>
</gene>
<dbReference type="Proteomes" id="UP000824533">
    <property type="component" value="Linkage Group LG14"/>
</dbReference>
<sequence>MWHEARKQERLIRGMIVDYRRRAERRKDFYEKIKAEPTQFLQLHGRPCKIHLDPAVAAAGEGPAIMMPWQGDSNNMIDRFDVRAHLDYIPEIKYPDIPPEDLNTEERQCNYERYRILAQNAFLGISEDKFLQQLAIEEQFGVTIEEKELQKEKLNEKKGTGVAIGYNYNDPGAQPSSSNGPEIKKVDQKDSDEDSDLEIIDVDLSIDVNKMEPLQAHELNAVGPLYGMAGCDLFSFLTGDADDAEHQKQLLREEKEKAMFSGRKSRRERRAHRDKKLATRVMFPPSYAAPSTQPVRSPSRSVSRTPSPDTGENIQFITSFGGEEDEVKPPLPSKPLYAEKLKQNLKKAQLYSEVVRKPRARSKCTDKRRIPIGPRGPNSRSRSFSRSRSSISRSRSRSRPRSRVWRRTVSKSRSYSRSSSRSSRSRSRSYSPYRRTRSRSRSRSRNYRSRRSKSPNHSGYRKRNSRSMSYESNETSAATQPAAPRYYGRKKEDNSSELSIDSDSSGDSGGKIKSTLGNKSNTNQNQLRLSGSSSKVPSKETLSLKEKLKRKMQAQLSRQLRADKRAEAERVERESRRQARRDEEMRELAIKLRRKQREMRHQQNRRSSDDDSDRSHSGSSSRGSQPSEKKRDIRSHTKSPSPQEKCTSVWELNRVSTSTSHHNESTYTDQRKQYEPNMYNDSKKVTDEDKPQSYTNRLDKRVPNAYQWSD</sequence>
<reference evidence="1 2" key="1">
    <citation type="journal article" date="2021" name="Front. Genet.">
        <title>Chromosome-Level Genome Assembly Reveals Significant Gene Expansion in the Toll and IMD Signaling Pathways of Dendrolimus kikuchii.</title>
        <authorList>
            <person name="Zhou J."/>
            <person name="Wu P."/>
            <person name="Xiong Z."/>
            <person name="Liu N."/>
            <person name="Zhao N."/>
            <person name="Ji M."/>
            <person name="Qiu Y."/>
            <person name="Yang B."/>
        </authorList>
    </citation>
    <scope>NUCLEOTIDE SEQUENCE [LARGE SCALE GENOMIC DNA]</scope>
    <source>
        <strain evidence="1">Ann1</strain>
    </source>
</reference>
<comment type="caution">
    <text evidence="1">The sequence shown here is derived from an EMBL/GenBank/DDBJ whole genome shotgun (WGS) entry which is preliminary data.</text>
</comment>
<organism evidence="1 2">
    <name type="scientific">Dendrolimus kikuchii</name>
    <dbReference type="NCBI Taxonomy" id="765133"/>
    <lineage>
        <taxon>Eukaryota</taxon>
        <taxon>Metazoa</taxon>
        <taxon>Ecdysozoa</taxon>
        <taxon>Arthropoda</taxon>
        <taxon>Hexapoda</taxon>
        <taxon>Insecta</taxon>
        <taxon>Pterygota</taxon>
        <taxon>Neoptera</taxon>
        <taxon>Endopterygota</taxon>
        <taxon>Lepidoptera</taxon>
        <taxon>Glossata</taxon>
        <taxon>Ditrysia</taxon>
        <taxon>Bombycoidea</taxon>
        <taxon>Lasiocampidae</taxon>
        <taxon>Dendrolimus</taxon>
    </lineage>
</organism>
<accession>A0ACC1CWR4</accession>
<dbReference type="EMBL" id="CM034400">
    <property type="protein sequence ID" value="KAJ0176146.1"/>
    <property type="molecule type" value="Genomic_DNA"/>
</dbReference>
<name>A0ACC1CWR4_9NEOP</name>
<protein>
    <submittedName>
        <fullName evidence="1">Uncharacterized protein</fullName>
    </submittedName>
</protein>
<evidence type="ECO:0000313" key="1">
    <source>
        <dbReference type="EMBL" id="KAJ0176146.1"/>
    </source>
</evidence>
<proteinExistence type="predicted"/>
<keyword evidence="2" id="KW-1185">Reference proteome</keyword>